<feature type="transmembrane region" description="Helical" evidence="2">
    <location>
        <begin position="167"/>
        <end position="189"/>
    </location>
</feature>
<evidence type="ECO:0000313" key="4">
    <source>
        <dbReference type="Proteomes" id="UP000325161"/>
    </source>
</evidence>
<dbReference type="EMBL" id="CP043046">
    <property type="protein sequence ID" value="QEI08691.1"/>
    <property type="molecule type" value="Genomic_DNA"/>
</dbReference>
<evidence type="ECO:0000313" key="3">
    <source>
        <dbReference type="EMBL" id="QEI08691.1"/>
    </source>
</evidence>
<keyword evidence="2" id="KW-1133">Transmembrane helix</keyword>
<dbReference type="InterPro" id="IPR051311">
    <property type="entry name" value="DedA_domain"/>
</dbReference>
<sequence>METWFNESIAWLLAAVALPGVGLSAIFIVTLLSATLLPIGSEAAVFGYVKVAPDMFWTAMLVATAGNTAGGMITYYMGLGAHKAVEKVRHSHDAEHADGADAHATEPHVPLRPHHNPHPEHHRIRRAMHDWLVRLGPKTLLLSWLPVVGDPLCAVGGWMRWPAARCALYMAIGKFLRYLSMTAGLLWVFPHS</sequence>
<dbReference type="KEGG" id="pacr:FXN63_24725"/>
<dbReference type="OrthoDB" id="5419086at2"/>
<keyword evidence="2" id="KW-0472">Membrane</keyword>
<evidence type="ECO:0000256" key="2">
    <source>
        <dbReference type="SAM" id="Phobius"/>
    </source>
</evidence>
<dbReference type="PANTHER" id="PTHR42709">
    <property type="entry name" value="ALKALINE PHOSPHATASE LIKE PROTEIN"/>
    <property type="match status" value="1"/>
</dbReference>
<evidence type="ECO:0000256" key="1">
    <source>
        <dbReference type="SAM" id="MobiDB-lite"/>
    </source>
</evidence>
<keyword evidence="4" id="KW-1185">Reference proteome</keyword>
<proteinExistence type="predicted"/>
<name>A0A5C0B6U1_9BURK</name>
<feature type="compositionally biased region" description="Basic residues" evidence="1">
    <location>
        <begin position="111"/>
        <end position="120"/>
    </location>
</feature>
<reference evidence="3 4" key="1">
    <citation type="submission" date="2019-08" db="EMBL/GenBank/DDBJ databases">
        <title>Amphibian skin-associated Pigmentiphaga: genome sequence and occurrence across geography and hosts.</title>
        <authorList>
            <person name="Bletz M.C."/>
            <person name="Bunk B."/>
            <person name="Sproeer C."/>
            <person name="Biwer P."/>
            <person name="Reiter S."/>
            <person name="Rabemananjara F.C.E."/>
            <person name="Schulz S."/>
            <person name="Overmann J."/>
            <person name="Vences M."/>
        </authorList>
    </citation>
    <scope>NUCLEOTIDE SEQUENCE [LARGE SCALE GENOMIC DNA]</scope>
    <source>
        <strain evidence="3 4">Mada1488</strain>
    </source>
</reference>
<feature type="region of interest" description="Disordered" evidence="1">
    <location>
        <begin position="90"/>
        <end position="120"/>
    </location>
</feature>
<dbReference type="Proteomes" id="UP000325161">
    <property type="component" value="Chromosome"/>
</dbReference>
<dbReference type="PANTHER" id="PTHR42709:SF4">
    <property type="entry name" value="INNER MEMBRANE PROTEIN YQAA"/>
    <property type="match status" value="1"/>
</dbReference>
<dbReference type="RefSeq" id="WP_148818162.1">
    <property type="nucleotide sequence ID" value="NZ_CP043046.1"/>
</dbReference>
<feature type="transmembrane region" description="Helical" evidence="2">
    <location>
        <begin position="56"/>
        <end position="79"/>
    </location>
</feature>
<feature type="compositionally biased region" description="Basic and acidic residues" evidence="1">
    <location>
        <begin position="90"/>
        <end position="106"/>
    </location>
</feature>
<dbReference type="AlphaFoldDB" id="A0A5C0B6U1"/>
<keyword evidence="2" id="KW-0812">Transmembrane</keyword>
<accession>A0A5C0B6U1</accession>
<gene>
    <name evidence="3" type="ORF">FXN63_24725</name>
</gene>
<protein>
    <submittedName>
        <fullName evidence="3">DedA family protein</fullName>
    </submittedName>
</protein>
<feature type="transmembrane region" description="Helical" evidence="2">
    <location>
        <begin position="12"/>
        <end position="36"/>
    </location>
</feature>
<organism evidence="3 4">
    <name type="scientific">Pigmentiphaga aceris</name>
    <dbReference type="NCBI Taxonomy" id="1940612"/>
    <lineage>
        <taxon>Bacteria</taxon>
        <taxon>Pseudomonadati</taxon>
        <taxon>Pseudomonadota</taxon>
        <taxon>Betaproteobacteria</taxon>
        <taxon>Burkholderiales</taxon>
        <taxon>Alcaligenaceae</taxon>
        <taxon>Pigmentiphaga</taxon>
    </lineage>
</organism>